<feature type="domain" description="PAC" evidence="12">
    <location>
        <begin position="150"/>
        <end position="202"/>
    </location>
</feature>
<dbReference type="InterPro" id="IPR000700">
    <property type="entry name" value="PAS-assoc_C"/>
</dbReference>
<evidence type="ECO:0000259" key="9">
    <source>
        <dbReference type="PROSITE" id="PS50109"/>
    </source>
</evidence>
<dbReference type="GO" id="GO:0000155">
    <property type="term" value="F:phosphorelay sensor kinase activity"/>
    <property type="evidence" value="ECO:0007669"/>
    <property type="project" value="InterPro"/>
</dbReference>
<dbReference type="OrthoDB" id="9790669at2"/>
<evidence type="ECO:0000259" key="10">
    <source>
        <dbReference type="PROSITE" id="PS50110"/>
    </source>
</evidence>
<keyword evidence="7" id="KW-0175">Coiled coil</keyword>
<dbReference type="CDD" id="cd00082">
    <property type="entry name" value="HisKA"/>
    <property type="match status" value="1"/>
</dbReference>
<dbReference type="InterPro" id="IPR036890">
    <property type="entry name" value="HATPase_C_sf"/>
</dbReference>
<dbReference type="InterPro" id="IPR005467">
    <property type="entry name" value="His_kinase_dom"/>
</dbReference>
<dbReference type="InterPro" id="IPR000014">
    <property type="entry name" value="PAS"/>
</dbReference>
<evidence type="ECO:0000256" key="5">
    <source>
        <dbReference type="ARBA" id="ARBA00022777"/>
    </source>
</evidence>
<dbReference type="KEGG" id="ttf:THTE_0454"/>
<evidence type="ECO:0000256" key="7">
    <source>
        <dbReference type="SAM" id="Coils"/>
    </source>
</evidence>
<evidence type="ECO:0000256" key="4">
    <source>
        <dbReference type="ARBA" id="ARBA00022679"/>
    </source>
</evidence>
<dbReference type="EMBL" id="CP018477">
    <property type="protein sequence ID" value="ASV73056.1"/>
    <property type="molecule type" value="Genomic_DNA"/>
</dbReference>
<dbReference type="Gene3D" id="1.10.287.130">
    <property type="match status" value="1"/>
</dbReference>
<dbReference type="CDD" id="cd16922">
    <property type="entry name" value="HATPase_EvgS-ArcB-TorS-like"/>
    <property type="match status" value="1"/>
</dbReference>
<dbReference type="Proteomes" id="UP000215086">
    <property type="component" value="Chromosome"/>
</dbReference>
<evidence type="ECO:0000313" key="14">
    <source>
        <dbReference type="Proteomes" id="UP000215086"/>
    </source>
</evidence>
<dbReference type="SMART" id="SM00091">
    <property type="entry name" value="PAS"/>
    <property type="match status" value="1"/>
</dbReference>
<evidence type="ECO:0000256" key="2">
    <source>
        <dbReference type="ARBA" id="ARBA00012438"/>
    </source>
</evidence>
<dbReference type="SMART" id="SM00086">
    <property type="entry name" value="PAC"/>
    <property type="match status" value="1"/>
</dbReference>
<dbReference type="Pfam" id="PF00072">
    <property type="entry name" value="Response_reg"/>
    <property type="match status" value="1"/>
</dbReference>
<dbReference type="PROSITE" id="PS50113">
    <property type="entry name" value="PAC"/>
    <property type="match status" value="1"/>
</dbReference>
<feature type="modified residue" description="4-aspartylphosphate" evidence="6">
    <location>
        <position position="552"/>
    </location>
</feature>
<keyword evidence="3 6" id="KW-0597">Phosphoprotein</keyword>
<sequence length="667" mass="73713">MPSLRRHHLQRAVWLVALVWSSAILAALWGTFLADPHIRSPGVVLGLGLLWVAGISAIVLAGYRLLRVYAVPEADTGKQFIYRLITKQTKAAIGVVDPTGRFSLVNESFCEIFGRSEEEIVGQKLLRFVHPEDHQLVREQLRLRRQGLSSTYQLRIVRKNGEVRWILAAVAPVYDQTGRYCGGMGLVTDITEQKQAEIALRDHAAKLEQLVRELEEARQEAQAALRAKDRFLASVTHELRTPLTAILGYAETLLIEGDLNRAPPTRIAAIQTILRNGQYLLQIVNDLLELAKSESGRLEINPRDCSLVELAEDVIRLMEIRARTKGLPLRLEIRGRVPRRIRIDPVRVRQILINLLSNAIKFTESGSVRLVVQVPQTDDGQCSLLFEVIDTGIGIPAKICEKIFEPFHRGDPSVNARFPGTGLGLAFSRSLARRLGGDITVVSEVGLGSNFRVTIPLGPADQFEWVDPAELRTEGKIQEHTLSESPQGLSRSCRIQARALLVEDAIETRRLFQHILQSAGVEVSTAETGRDAVRMALENHREGRPFDCILLDINLPDMEGYRVVRLLRESGYTAPIIALTAGTEPGERERCFLAGCDDFATKPLDRCTLLKLVAKYAPRVSGIPCECGAATGDTCFRAAKVGARCLNAELARQGAVVSGGSDANQLQ</sequence>
<keyword evidence="8" id="KW-0472">Membrane</keyword>
<protein>
    <recommendedName>
        <fullName evidence="2">histidine kinase</fullName>
        <ecNumber evidence="2">2.7.13.3</ecNumber>
    </recommendedName>
</protein>
<feature type="transmembrane region" description="Helical" evidence="8">
    <location>
        <begin position="12"/>
        <end position="32"/>
    </location>
</feature>
<evidence type="ECO:0000259" key="11">
    <source>
        <dbReference type="PROSITE" id="PS50112"/>
    </source>
</evidence>
<evidence type="ECO:0000256" key="6">
    <source>
        <dbReference type="PROSITE-ProRule" id="PRU00169"/>
    </source>
</evidence>
<dbReference type="Pfam" id="PF13426">
    <property type="entry name" value="PAS_9"/>
    <property type="match status" value="1"/>
</dbReference>
<dbReference type="InterPro" id="IPR004358">
    <property type="entry name" value="Sig_transdc_His_kin-like_C"/>
</dbReference>
<dbReference type="SUPFAM" id="SSF47384">
    <property type="entry name" value="Homodimeric domain of signal transducing histidine kinase"/>
    <property type="match status" value="1"/>
</dbReference>
<dbReference type="InterPro" id="IPR001610">
    <property type="entry name" value="PAC"/>
</dbReference>
<dbReference type="CDD" id="cd17546">
    <property type="entry name" value="REC_hyHK_CKI1_RcsC-like"/>
    <property type="match status" value="1"/>
</dbReference>
<reference evidence="13 14" key="1">
    <citation type="journal article" name="Front. Microbiol.">
        <title>Sugar Metabolism of the First Thermophilic Planctomycete Thermogutta terrifontis: Comparative Genomic and Transcriptomic Approaches.</title>
        <authorList>
            <person name="Elcheninov A.G."/>
            <person name="Menzel P."/>
            <person name="Gudbergsdottir S.R."/>
            <person name="Slesarev A.I."/>
            <person name="Kadnikov V.V."/>
            <person name="Krogh A."/>
            <person name="Bonch-Osmolovskaya E.A."/>
            <person name="Peng X."/>
            <person name="Kublanov I.V."/>
        </authorList>
    </citation>
    <scope>NUCLEOTIDE SEQUENCE [LARGE SCALE GENOMIC DNA]</scope>
    <source>
        <strain evidence="13 14">R1</strain>
    </source>
</reference>
<dbReference type="NCBIfam" id="TIGR00229">
    <property type="entry name" value="sensory_box"/>
    <property type="match status" value="1"/>
</dbReference>
<feature type="domain" description="PAS" evidence="11">
    <location>
        <begin position="77"/>
        <end position="142"/>
    </location>
</feature>
<evidence type="ECO:0000259" key="12">
    <source>
        <dbReference type="PROSITE" id="PS50113"/>
    </source>
</evidence>
<dbReference type="Pfam" id="PF02518">
    <property type="entry name" value="HATPase_c"/>
    <property type="match status" value="1"/>
</dbReference>
<dbReference type="Gene3D" id="3.30.565.10">
    <property type="entry name" value="Histidine kinase-like ATPase, C-terminal domain"/>
    <property type="match status" value="1"/>
</dbReference>
<dbReference type="SMART" id="SM00388">
    <property type="entry name" value="HisKA"/>
    <property type="match status" value="1"/>
</dbReference>
<dbReference type="SUPFAM" id="SSF52172">
    <property type="entry name" value="CheY-like"/>
    <property type="match status" value="1"/>
</dbReference>
<feature type="coiled-coil region" evidence="7">
    <location>
        <begin position="193"/>
        <end position="234"/>
    </location>
</feature>
<dbReference type="SUPFAM" id="SSF55874">
    <property type="entry name" value="ATPase domain of HSP90 chaperone/DNA topoisomerase II/histidine kinase"/>
    <property type="match status" value="1"/>
</dbReference>
<dbReference type="FunFam" id="3.30.565.10:FF:000010">
    <property type="entry name" value="Sensor histidine kinase RcsC"/>
    <property type="match status" value="1"/>
</dbReference>
<dbReference type="InterPro" id="IPR011006">
    <property type="entry name" value="CheY-like_superfamily"/>
</dbReference>
<accession>A0A286RAR6</accession>
<dbReference type="SMART" id="SM00448">
    <property type="entry name" value="REC"/>
    <property type="match status" value="1"/>
</dbReference>
<gene>
    <name evidence="13" type="ORF">THTE_0454</name>
</gene>
<keyword evidence="8" id="KW-0812">Transmembrane</keyword>
<dbReference type="InterPro" id="IPR003594">
    <property type="entry name" value="HATPase_dom"/>
</dbReference>
<keyword evidence="4" id="KW-0808">Transferase</keyword>
<dbReference type="AlphaFoldDB" id="A0A286RAR6"/>
<organism evidence="13 14">
    <name type="scientific">Thermogutta terrifontis</name>
    <dbReference type="NCBI Taxonomy" id="1331910"/>
    <lineage>
        <taxon>Bacteria</taxon>
        <taxon>Pseudomonadati</taxon>
        <taxon>Planctomycetota</taxon>
        <taxon>Planctomycetia</taxon>
        <taxon>Pirellulales</taxon>
        <taxon>Thermoguttaceae</taxon>
        <taxon>Thermogutta</taxon>
    </lineage>
</organism>
<dbReference type="PRINTS" id="PR00344">
    <property type="entry name" value="BCTRLSENSOR"/>
</dbReference>
<dbReference type="PROSITE" id="PS50109">
    <property type="entry name" value="HIS_KIN"/>
    <property type="match status" value="1"/>
</dbReference>
<dbReference type="Pfam" id="PF00512">
    <property type="entry name" value="HisKA"/>
    <property type="match status" value="1"/>
</dbReference>
<dbReference type="CDD" id="cd00130">
    <property type="entry name" value="PAS"/>
    <property type="match status" value="1"/>
</dbReference>
<dbReference type="EC" id="2.7.13.3" evidence="2"/>
<feature type="domain" description="Response regulatory" evidence="10">
    <location>
        <begin position="498"/>
        <end position="617"/>
    </location>
</feature>
<dbReference type="PANTHER" id="PTHR43047:SF72">
    <property type="entry name" value="OSMOSENSING HISTIDINE PROTEIN KINASE SLN1"/>
    <property type="match status" value="1"/>
</dbReference>
<dbReference type="InterPro" id="IPR035965">
    <property type="entry name" value="PAS-like_dom_sf"/>
</dbReference>
<evidence type="ECO:0000256" key="1">
    <source>
        <dbReference type="ARBA" id="ARBA00000085"/>
    </source>
</evidence>
<dbReference type="SUPFAM" id="SSF55785">
    <property type="entry name" value="PYP-like sensor domain (PAS domain)"/>
    <property type="match status" value="1"/>
</dbReference>
<evidence type="ECO:0000256" key="3">
    <source>
        <dbReference type="ARBA" id="ARBA00022553"/>
    </source>
</evidence>
<dbReference type="GO" id="GO:0009927">
    <property type="term" value="F:histidine phosphotransfer kinase activity"/>
    <property type="evidence" value="ECO:0007669"/>
    <property type="project" value="TreeGrafter"/>
</dbReference>
<dbReference type="InterPro" id="IPR003661">
    <property type="entry name" value="HisK_dim/P_dom"/>
</dbReference>
<comment type="catalytic activity">
    <reaction evidence="1">
        <text>ATP + protein L-histidine = ADP + protein N-phospho-L-histidine.</text>
        <dbReference type="EC" id="2.7.13.3"/>
    </reaction>
</comment>
<dbReference type="Gene3D" id="3.30.450.20">
    <property type="entry name" value="PAS domain"/>
    <property type="match status" value="1"/>
</dbReference>
<dbReference type="PANTHER" id="PTHR43047">
    <property type="entry name" value="TWO-COMPONENT HISTIDINE PROTEIN KINASE"/>
    <property type="match status" value="1"/>
</dbReference>
<dbReference type="PROSITE" id="PS50112">
    <property type="entry name" value="PAS"/>
    <property type="match status" value="1"/>
</dbReference>
<dbReference type="SMART" id="SM00387">
    <property type="entry name" value="HATPase_c"/>
    <property type="match status" value="1"/>
</dbReference>
<dbReference type="InterPro" id="IPR036097">
    <property type="entry name" value="HisK_dim/P_sf"/>
</dbReference>
<dbReference type="Gene3D" id="3.40.50.2300">
    <property type="match status" value="1"/>
</dbReference>
<dbReference type="PROSITE" id="PS50110">
    <property type="entry name" value="RESPONSE_REGULATORY"/>
    <property type="match status" value="1"/>
</dbReference>
<dbReference type="InterPro" id="IPR001789">
    <property type="entry name" value="Sig_transdc_resp-reg_receiver"/>
</dbReference>
<keyword evidence="5 13" id="KW-0418">Kinase</keyword>
<feature type="transmembrane region" description="Helical" evidence="8">
    <location>
        <begin position="44"/>
        <end position="63"/>
    </location>
</feature>
<keyword evidence="14" id="KW-1185">Reference proteome</keyword>
<name>A0A286RAR6_9BACT</name>
<evidence type="ECO:0000313" key="13">
    <source>
        <dbReference type="EMBL" id="ASV73056.1"/>
    </source>
</evidence>
<proteinExistence type="predicted"/>
<feature type="domain" description="Histidine kinase" evidence="9">
    <location>
        <begin position="234"/>
        <end position="459"/>
    </location>
</feature>
<evidence type="ECO:0000256" key="8">
    <source>
        <dbReference type="SAM" id="Phobius"/>
    </source>
</evidence>
<keyword evidence="8" id="KW-1133">Transmembrane helix</keyword>
<dbReference type="GO" id="GO:0005886">
    <property type="term" value="C:plasma membrane"/>
    <property type="evidence" value="ECO:0007669"/>
    <property type="project" value="TreeGrafter"/>
</dbReference>